<dbReference type="PANTHER" id="PTHR12138">
    <property type="entry name" value="PRIMATE-EXPANDED PROTEIN FAMILY"/>
    <property type="match status" value="1"/>
</dbReference>
<evidence type="ECO:0000313" key="3">
    <source>
        <dbReference type="Proteomes" id="UP000008225"/>
    </source>
</evidence>
<organism evidence="2 3">
    <name type="scientific">Callithrix jacchus</name>
    <name type="common">White-tufted-ear marmoset</name>
    <name type="synonym">Simia Jacchus</name>
    <dbReference type="NCBI Taxonomy" id="9483"/>
    <lineage>
        <taxon>Eukaryota</taxon>
        <taxon>Metazoa</taxon>
        <taxon>Chordata</taxon>
        <taxon>Craniata</taxon>
        <taxon>Vertebrata</taxon>
        <taxon>Euteleostomi</taxon>
        <taxon>Mammalia</taxon>
        <taxon>Eutheria</taxon>
        <taxon>Euarchontoglires</taxon>
        <taxon>Primates</taxon>
        <taxon>Haplorrhini</taxon>
        <taxon>Platyrrhini</taxon>
        <taxon>Cebidae</taxon>
        <taxon>Callitrichinae</taxon>
        <taxon>Callithrix</taxon>
        <taxon>Callithrix</taxon>
    </lineage>
</organism>
<reference evidence="2" key="2">
    <citation type="submission" date="2025-08" db="UniProtKB">
        <authorList>
            <consortium name="Ensembl"/>
        </authorList>
    </citation>
    <scope>IDENTIFICATION</scope>
</reference>
<evidence type="ECO:0000256" key="1">
    <source>
        <dbReference type="SAM" id="MobiDB-lite"/>
    </source>
</evidence>
<reference evidence="2" key="1">
    <citation type="submission" date="2009-03" db="EMBL/GenBank/DDBJ databases">
        <authorList>
            <person name="Warren W."/>
            <person name="Ye L."/>
            <person name="Minx P."/>
            <person name="Worley K."/>
            <person name="Gibbs R."/>
            <person name="Wilson R.K."/>
        </authorList>
    </citation>
    <scope>NUCLEOTIDE SEQUENCE [LARGE SCALE GENOMIC DNA]</scope>
</reference>
<dbReference type="GeneTree" id="ENSGT01150000286943"/>
<dbReference type="PANTHER" id="PTHR12138:SF152">
    <property type="entry name" value="C2H2-TYPE DOMAIN-CONTAINING PROTEIN"/>
    <property type="match status" value="1"/>
</dbReference>
<dbReference type="PRINTS" id="PR02045">
    <property type="entry name" value="F138DOMAIN"/>
</dbReference>
<protein>
    <submittedName>
        <fullName evidence="2">Uncharacterized protein</fullName>
    </submittedName>
</protein>
<accession>A0A5F4W8X2</accession>
<dbReference type="Ensembl" id="ENSCJAT00000108562.2">
    <property type="protein sequence ID" value="ENSCJAP00000074128.2"/>
    <property type="gene ID" value="ENSCJAG00000054131.2"/>
</dbReference>
<evidence type="ECO:0000313" key="2">
    <source>
        <dbReference type="Ensembl" id="ENSCJAP00000074128.2"/>
    </source>
</evidence>
<feature type="region of interest" description="Disordered" evidence="1">
    <location>
        <begin position="1"/>
        <end position="29"/>
    </location>
</feature>
<reference evidence="2" key="3">
    <citation type="submission" date="2025-09" db="UniProtKB">
        <authorList>
            <consortium name="Ensembl"/>
        </authorList>
    </citation>
    <scope>IDENTIFICATION</scope>
</reference>
<name>A0A5F4W8X2_CALJA</name>
<dbReference type="InParanoid" id="A0A5F4W8X2"/>
<sequence length="153" mass="16121">NVPDVILGPGNTTVKKTDQAPALTGHPGGQAGAVPEVRVLDTCRVCSAPCTDPPFWDLSNLFLCPGTQGRIPDLLSLTLLPSLEYNGRILAHCNLCLSGSSNPPASASRIAGIIGVHYHTQVIFVFLVELVFHHVSQAGLEHLNSHDLPASAS</sequence>
<dbReference type="AlphaFoldDB" id="A0A5F4W8X2"/>
<dbReference type="Proteomes" id="UP000008225">
    <property type="component" value="Chromosome 7"/>
</dbReference>
<keyword evidence="3" id="KW-1185">Reference proteome</keyword>
<proteinExistence type="predicted"/>